<dbReference type="OrthoDB" id="10254436at2759"/>
<dbReference type="GO" id="GO:0005886">
    <property type="term" value="C:plasma membrane"/>
    <property type="evidence" value="ECO:0000318"/>
    <property type="project" value="GO_Central"/>
</dbReference>
<dbReference type="RefSeq" id="XP_018101082.1">
    <property type="nucleotide sequence ID" value="XM_018245593.2"/>
</dbReference>
<dbReference type="Gene3D" id="1.20.1070.10">
    <property type="entry name" value="Rhodopsin 7-helix transmembrane proteins"/>
    <property type="match status" value="1"/>
</dbReference>
<dbReference type="PRINTS" id="PR00237">
    <property type="entry name" value="GPCRRHODOPSN"/>
</dbReference>
<dbReference type="PROSITE" id="PS00237">
    <property type="entry name" value="G_PROTEIN_RECEP_F1_1"/>
    <property type="match status" value="1"/>
</dbReference>
<evidence type="ECO:0000256" key="10">
    <source>
        <dbReference type="RuleBase" id="RU363047"/>
    </source>
</evidence>
<dbReference type="PRINTS" id="PR00245">
    <property type="entry name" value="OLFACTORYR"/>
</dbReference>
<keyword evidence="3 10" id="KW-0716">Sensory transduction</keyword>
<evidence type="ECO:0000313" key="12">
    <source>
        <dbReference type="Proteomes" id="UP000186698"/>
    </source>
</evidence>
<feature type="transmembrane region" description="Helical" evidence="10">
    <location>
        <begin position="243"/>
        <end position="262"/>
    </location>
</feature>
<dbReference type="PaxDb" id="8355-A0A1L8HJL6"/>
<dbReference type="GeneID" id="108707603"/>
<feature type="domain" description="G-protein coupled receptors family 1 profile" evidence="11">
    <location>
        <begin position="43"/>
        <end position="293"/>
    </location>
</feature>
<keyword evidence="7 10" id="KW-0472">Membrane</keyword>
<evidence type="ECO:0000256" key="4">
    <source>
        <dbReference type="ARBA" id="ARBA00022692"/>
    </source>
</evidence>
<comment type="function">
    <text evidence="1">Odorant receptor.</text>
</comment>
<dbReference type="KEGG" id="xla:108707603"/>
<evidence type="ECO:0000256" key="1">
    <source>
        <dbReference type="ARBA" id="ARBA00002936"/>
    </source>
</evidence>
<keyword evidence="12" id="KW-1185">Reference proteome</keyword>
<dbReference type="InterPro" id="IPR050402">
    <property type="entry name" value="OR51/52/56-like"/>
</dbReference>
<accession>A0A1L8HJL6</accession>
<dbReference type="InterPro" id="IPR000276">
    <property type="entry name" value="GPCR_Rhodpsn"/>
</dbReference>
<feature type="transmembrane region" description="Helical" evidence="10">
    <location>
        <begin position="199"/>
        <end position="223"/>
    </location>
</feature>
<feature type="transmembrane region" description="Helical" evidence="10">
    <location>
        <begin position="142"/>
        <end position="163"/>
    </location>
</feature>
<protein>
    <recommendedName>
        <fullName evidence="10">Olfactory receptor</fullName>
    </recommendedName>
</protein>
<feature type="transmembrane region" description="Helical" evidence="10">
    <location>
        <begin position="268"/>
        <end position="288"/>
    </location>
</feature>
<dbReference type="SMART" id="SM01381">
    <property type="entry name" value="7TM_GPCR_Srsx"/>
    <property type="match status" value="1"/>
</dbReference>
<dbReference type="GO" id="GO:0004984">
    <property type="term" value="F:olfactory receptor activity"/>
    <property type="evidence" value="ECO:0000318"/>
    <property type="project" value="GO_Central"/>
</dbReference>
<comment type="similarity">
    <text evidence="9">Belongs to the G-protein coupled receptor 1 family.</text>
</comment>
<reference evidence="13" key="1">
    <citation type="submission" date="2025-08" db="UniProtKB">
        <authorList>
            <consortium name="RefSeq"/>
        </authorList>
    </citation>
    <scope>IDENTIFICATION</scope>
    <source>
        <strain evidence="13">J_2021</strain>
        <tissue evidence="13">Erythrocytes</tissue>
    </source>
</reference>
<comment type="subcellular location">
    <subcellularLocation>
        <location evidence="10">Cell membrane</location>
        <topology evidence="10">Multi-pass membrane protein</topology>
    </subcellularLocation>
    <subcellularLocation>
        <location evidence="2">Membrane</location>
        <topology evidence="2">Multi-pass membrane protein</topology>
    </subcellularLocation>
</comment>
<organism evidence="12 13">
    <name type="scientific">Xenopus laevis</name>
    <name type="common">African clawed frog</name>
    <dbReference type="NCBI Taxonomy" id="8355"/>
    <lineage>
        <taxon>Eukaryota</taxon>
        <taxon>Metazoa</taxon>
        <taxon>Chordata</taxon>
        <taxon>Craniata</taxon>
        <taxon>Vertebrata</taxon>
        <taxon>Euteleostomi</taxon>
        <taxon>Amphibia</taxon>
        <taxon>Batrachia</taxon>
        <taxon>Anura</taxon>
        <taxon>Pipoidea</taxon>
        <taxon>Pipidae</taxon>
        <taxon>Xenopodinae</taxon>
        <taxon>Xenopus</taxon>
        <taxon>Xenopus</taxon>
    </lineage>
</organism>
<evidence type="ECO:0000256" key="3">
    <source>
        <dbReference type="ARBA" id="ARBA00022606"/>
    </source>
</evidence>
<dbReference type="GO" id="GO:0004930">
    <property type="term" value="F:G protein-coupled receptor activity"/>
    <property type="evidence" value="ECO:0007669"/>
    <property type="project" value="UniProtKB-KW"/>
</dbReference>
<keyword evidence="5 10" id="KW-0552">Olfaction</keyword>
<dbReference type="SUPFAM" id="SSF81321">
    <property type="entry name" value="Family A G protein-coupled receptor-like"/>
    <property type="match status" value="1"/>
</dbReference>
<feature type="transmembrane region" description="Helical" evidence="10">
    <location>
        <begin position="100"/>
        <end position="122"/>
    </location>
</feature>
<proteinExistence type="inferred from homology"/>
<evidence type="ECO:0000256" key="8">
    <source>
        <dbReference type="ARBA" id="ARBA00023224"/>
    </source>
</evidence>
<evidence type="ECO:0000256" key="2">
    <source>
        <dbReference type="ARBA" id="ARBA00004141"/>
    </source>
</evidence>
<keyword evidence="9" id="KW-0297">G-protein coupled receptor</keyword>
<feature type="transmembrane region" description="Helical" evidence="10">
    <location>
        <begin position="27"/>
        <end position="50"/>
    </location>
</feature>
<dbReference type="InterPro" id="IPR000725">
    <property type="entry name" value="Olfact_rcpt"/>
</dbReference>
<evidence type="ECO:0000256" key="9">
    <source>
        <dbReference type="RuleBase" id="RU000688"/>
    </source>
</evidence>
<dbReference type="FunFam" id="1.20.1070.10:FF:000006">
    <property type="entry name" value="Olfactory receptor"/>
    <property type="match status" value="1"/>
</dbReference>
<dbReference type="Pfam" id="PF13853">
    <property type="entry name" value="7tm_4"/>
    <property type="match status" value="1"/>
</dbReference>
<evidence type="ECO:0000256" key="5">
    <source>
        <dbReference type="ARBA" id="ARBA00022725"/>
    </source>
</evidence>
<keyword evidence="9 13" id="KW-0675">Receptor</keyword>
<dbReference type="OMA" id="SHISIIV"/>
<dbReference type="InterPro" id="IPR017452">
    <property type="entry name" value="GPCR_Rhodpsn_7TM"/>
</dbReference>
<keyword evidence="10" id="KW-1003">Cell membrane</keyword>
<evidence type="ECO:0000259" key="11">
    <source>
        <dbReference type="PROSITE" id="PS50262"/>
    </source>
</evidence>
<evidence type="ECO:0000313" key="13">
    <source>
        <dbReference type="RefSeq" id="XP_018101082.1"/>
    </source>
</evidence>
<dbReference type="PANTHER" id="PTHR26450:SF156">
    <property type="entry name" value="OLFACTORY RECEPTOR 52R1"/>
    <property type="match status" value="1"/>
</dbReference>
<keyword evidence="6 10" id="KW-1133">Transmembrane helix</keyword>
<dbReference type="CDD" id="cd15917">
    <property type="entry name" value="7tmA_OR51_52-like"/>
    <property type="match status" value="1"/>
</dbReference>
<evidence type="ECO:0000256" key="6">
    <source>
        <dbReference type="ARBA" id="ARBA00022989"/>
    </source>
</evidence>
<dbReference type="PANTHER" id="PTHR26450">
    <property type="entry name" value="OLFACTORY RECEPTOR 56B1-RELATED"/>
    <property type="match status" value="1"/>
</dbReference>
<sequence length="323" mass="36239">MEFPNNSQLWSNMFVLVGIPGLESDHIWISIPLSIMYLTAILGNGVILFLIASEQRLHNPMCYFLSVLFLTDIFLSNSIAPKMLSIFWANIKEIDFVSCLTQMFLVHFLSALESGILLAMAFDRYVAICNPLHYTSILTNTLIQKIVGALIIRGIIIVTPLTIMASRLPYCGTHHISHSYCDHMSVVKLACTSTTINSAYGLTVVLLVVVFDAAFIGLSYSMILRTVLGLSTRTAKKKALRTCTSHICVILLSYTLGLFSIITHRIGHIVPTIHVTFSNLYLLFPPMLNPLVYGAKTKEIRNAAFRLFFHSFPWKERIVNFLS</sequence>
<keyword evidence="8 9" id="KW-0807">Transducer</keyword>
<dbReference type="Proteomes" id="UP000186698">
    <property type="component" value="Chromosome 2L"/>
</dbReference>
<dbReference type="PROSITE" id="PS50262">
    <property type="entry name" value="G_PROTEIN_RECEP_F1_2"/>
    <property type="match status" value="1"/>
</dbReference>
<dbReference type="AlphaFoldDB" id="A0A1L8HJL6"/>
<feature type="transmembrane region" description="Helical" evidence="10">
    <location>
        <begin position="62"/>
        <end position="80"/>
    </location>
</feature>
<keyword evidence="4 9" id="KW-0812">Transmembrane</keyword>
<evidence type="ECO:0000256" key="7">
    <source>
        <dbReference type="ARBA" id="ARBA00023136"/>
    </source>
</evidence>
<name>A0A1L8HJL6_XENLA</name>
<gene>
    <name evidence="13" type="primary">LOC108707603</name>
</gene>